<keyword evidence="3" id="KW-1185">Reference proteome</keyword>
<evidence type="ECO:0000313" key="2">
    <source>
        <dbReference type="EMBL" id="CAG5118644.1"/>
    </source>
</evidence>
<evidence type="ECO:0000256" key="1">
    <source>
        <dbReference type="SAM" id="MobiDB-lite"/>
    </source>
</evidence>
<evidence type="ECO:0000313" key="3">
    <source>
        <dbReference type="Proteomes" id="UP000678393"/>
    </source>
</evidence>
<comment type="caution">
    <text evidence="2">The sequence shown here is derived from an EMBL/GenBank/DDBJ whole genome shotgun (WGS) entry which is preliminary data.</text>
</comment>
<accession>A0A8S3YNG6</accession>
<sequence length="103" mass="11141">PHYVPSRDSEPLRLMPSPQNTKCQCERGPPGPMGPPGPQGPPGLDSEVEGPPGPIGLPGPPGSPGVASEIRRTGNRRSVDENDKGEHRGWRDKNKSSRTRYER</sequence>
<organism evidence="2 3">
    <name type="scientific">Candidula unifasciata</name>
    <dbReference type="NCBI Taxonomy" id="100452"/>
    <lineage>
        <taxon>Eukaryota</taxon>
        <taxon>Metazoa</taxon>
        <taxon>Spiralia</taxon>
        <taxon>Lophotrochozoa</taxon>
        <taxon>Mollusca</taxon>
        <taxon>Gastropoda</taxon>
        <taxon>Heterobranchia</taxon>
        <taxon>Euthyneura</taxon>
        <taxon>Panpulmonata</taxon>
        <taxon>Eupulmonata</taxon>
        <taxon>Stylommatophora</taxon>
        <taxon>Helicina</taxon>
        <taxon>Helicoidea</taxon>
        <taxon>Geomitridae</taxon>
        <taxon>Candidula</taxon>
    </lineage>
</organism>
<feature type="non-terminal residue" evidence="2">
    <location>
        <position position="1"/>
    </location>
</feature>
<proteinExistence type="predicted"/>
<dbReference type="Proteomes" id="UP000678393">
    <property type="component" value="Unassembled WGS sequence"/>
</dbReference>
<feature type="non-terminal residue" evidence="2">
    <location>
        <position position="103"/>
    </location>
</feature>
<protein>
    <submittedName>
        <fullName evidence="2">Uncharacterized protein</fullName>
    </submittedName>
</protein>
<feature type="compositionally biased region" description="Pro residues" evidence="1">
    <location>
        <begin position="51"/>
        <end position="63"/>
    </location>
</feature>
<feature type="compositionally biased region" description="Basic and acidic residues" evidence="1">
    <location>
        <begin position="1"/>
        <end position="11"/>
    </location>
</feature>
<gene>
    <name evidence="2" type="ORF">CUNI_LOCUS4202</name>
</gene>
<dbReference type="EMBL" id="CAJHNH020000585">
    <property type="protein sequence ID" value="CAG5118644.1"/>
    <property type="molecule type" value="Genomic_DNA"/>
</dbReference>
<reference evidence="2" key="1">
    <citation type="submission" date="2021-04" db="EMBL/GenBank/DDBJ databases">
        <authorList>
            <consortium name="Molecular Ecology Group"/>
        </authorList>
    </citation>
    <scope>NUCLEOTIDE SEQUENCE</scope>
</reference>
<dbReference type="AlphaFoldDB" id="A0A8S3YNG6"/>
<feature type="region of interest" description="Disordered" evidence="1">
    <location>
        <begin position="1"/>
        <end position="103"/>
    </location>
</feature>
<name>A0A8S3YNG6_9EUPU</name>
<feature type="compositionally biased region" description="Pro residues" evidence="1">
    <location>
        <begin position="29"/>
        <end position="41"/>
    </location>
</feature>
<feature type="compositionally biased region" description="Basic and acidic residues" evidence="1">
    <location>
        <begin position="69"/>
        <end position="103"/>
    </location>
</feature>